<comment type="caution">
    <text evidence="1">The sequence shown here is derived from an EMBL/GenBank/DDBJ whole genome shotgun (WGS) entry which is preliminary data.</text>
</comment>
<proteinExistence type="predicted"/>
<dbReference type="AlphaFoldDB" id="A0A9N9ZAG4"/>
<dbReference type="Proteomes" id="UP000775872">
    <property type="component" value="Unassembled WGS sequence"/>
</dbReference>
<organism evidence="1 2">
    <name type="scientific">Clonostachys solani</name>
    <dbReference type="NCBI Taxonomy" id="160281"/>
    <lineage>
        <taxon>Eukaryota</taxon>
        <taxon>Fungi</taxon>
        <taxon>Dikarya</taxon>
        <taxon>Ascomycota</taxon>
        <taxon>Pezizomycotina</taxon>
        <taxon>Sordariomycetes</taxon>
        <taxon>Hypocreomycetidae</taxon>
        <taxon>Hypocreales</taxon>
        <taxon>Bionectriaceae</taxon>
        <taxon>Clonostachys</taxon>
    </lineage>
</organism>
<evidence type="ECO:0000313" key="2">
    <source>
        <dbReference type="Proteomes" id="UP000775872"/>
    </source>
</evidence>
<keyword evidence="2" id="KW-1185">Reference proteome</keyword>
<dbReference type="OrthoDB" id="5142657at2759"/>
<gene>
    <name evidence="1" type="ORF">CSOL1703_00004396</name>
</gene>
<dbReference type="EMBL" id="CABFOC020000045">
    <property type="protein sequence ID" value="CAH0052532.1"/>
    <property type="molecule type" value="Genomic_DNA"/>
</dbReference>
<reference evidence="1" key="1">
    <citation type="submission" date="2021-10" db="EMBL/GenBank/DDBJ databases">
        <authorList>
            <person name="Piombo E."/>
        </authorList>
    </citation>
    <scope>NUCLEOTIDE SEQUENCE</scope>
</reference>
<name>A0A9N9ZAG4_9HYPO</name>
<protein>
    <submittedName>
        <fullName evidence="1">Uncharacterized protein</fullName>
    </submittedName>
</protein>
<evidence type="ECO:0000313" key="1">
    <source>
        <dbReference type="EMBL" id="CAH0052532.1"/>
    </source>
</evidence>
<accession>A0A9N9ZAG4</accession>
<sequence>MDPFQKLPVEIQLKILVLTNDLDLCSSLSRASPTMSKVYSNHLDYIERKHNENILINDYSLIEDIMAVILFPEADVTKCIPEERVTAVEKHLHAWGAKQLPNPFLRLHSDEERISLVVLFGPISLYVEDCLGKANGARVRRSYRRFPSWAHPDFSQGFSQRQFDDEECSFDLKTLSVDERRRIFAAFIRYELICKIYGPRTGAKVPVGGIHPPCCHSRMQQLDGDIGDKFDAMMENHWKQDHLETSINSGDNDSDVIIDYTFEQLAPDPFRCWDWQTPRESSLLGCVREYVLTCYGALISEVLKAPLPKWWETQIYENAPKLRARRFWDSPNCWTQCTDWGDMGELGYGWSDLPFSFMASCGFDLLTNTLLSSIADFRELLCRQLVHDLLYCEGTSVHTNVDYEEDMYQFEEDMYQFEEDMYESMWDADWYPHDLRRLYRQRAWVLFDNPRPQNLRLPTVAEYCSIHTCHNLNRPHEEVETEECDELICHAGGYAAYPALQTRLVRCWTWQNGN</sequence>